<keyword evidence="8" id="KW-0067">ATP-binding</keyword>
<evidence type="ECO:0000256" key="8">
    <source>
        <dbReference type="ARBA" id="ARBA00022840"/>
    </source>
</evidence>
<evidence type="ECO:0000256" key="7">
    <source>
        <dbReference type="ARBA" id="ARBA00022741"/>
    </source>
</evidence>
<evidence type="ECO:0000256" key="15">
    <source>
        <dbReference type="SAM" id="Phobius"/>
    </source>
</evidence>
<dbReference type="InterPro" id="IPR008207">
    <property type="entry name" value="Sig_transdc_His_kin_Hpt_dom"/>
</dbReference>
<evidence type="ECO:0000256" key="14">
    <source>
        <dbReference type="SAM" id="MobiDB-lite"/>
    </source>
</evidence>
<feature type="modified residue" description="4-aspartylphosphate" evidence="13">
    <location>
        <position position="545"/>
    </location>
</feature>
<dbReference type="PROSITE" id="PS50109">
    <property type="entry name" value="HIS_KIN"/>
    <property type="match status" value="1"/>
</dbReference>
<dbReference type="PANTHER" id="PTHR45339:SF1">
    <property type="entry name" value="HYBRID SIGNAL TRANSDUCTION HISTIDINE KINASE J"/>
    <property type="match status" value="1"/>
</dbReference>
<evidence type="ECO:0000256" key="5">
    <source>
        <dbReference type="ARBA" id="ARBA00022553"/>
    </source>
</evidence>
<dbReference type="InterPro" id="IPR005467">
    <property type="entry name" value="His_kinase_dom"/>
</dbReference>
<dbReference type="Gene3D" id="1.10.287.130">
    <property type="match status" value="1"/>
</dbReference>
<dbReference type="SUPFAM" id="SSF55874">
    <property type="entry name" value="ATPase domain of HSP90 chaperone/DNA topoisomerase II/histidine kinase"/>
    <property type="match status" value="1"/>
</dbReference>
<dbReference type="InterPro" id="IPR011006">
    <property type="entry name" value="CheY-like_superfamily"/>
</dbReference>
<dbReference type="Gene3D" id="3.40.50.2300">
    <property type="match status" value="1"/>
</dbReference>
<comment type="catalytic activity">
    <reaction evidence="1">
        <text>ATP + protein L-histidine = ADP + protein N-phospho-L-histidine.</text>
        <dbReference type="EC" id="2.7.13.3"/>
    </reaction>
</comment>
<dbReference type="SUPFAM" id="SSF52172">
    <property type="entry name" value="CheY-like"/>
    <property type="match status" value="1"/>
</dbReference>
<dbReference type="SMART" id="SM00448">
    <property type="entry name" value="REC"/>
    <property type="match status" value="1"/>
</dbReference>
<dbReference type="PANTHER" id="PTHR45339">
    <property type="entry name" value="HYBRID SIGNAL TRANSDUCTION HISTIDINE KINASE J"/>
    <property type="match status" value="1"/>
</dbReference>
<evidence type="ECO:0000259" key="17">
    <source>
        <dbReference type="PROSITE" id="PS50110"/>
    </source>
</evidence>
<keyword evidence="4" id="KW-1003">Cell membrane</keyword>
<dbReference type="RefSeq" id="WP_210809474.1">
    <property type="nucleotide sequence ID" value="NZ_JAGQDG010000004.1"/>
</dbReference>
<comment type="subcellular location">
    <subcellularLocation>
        <location evidence="2">Cell membrane</location>
        <topology evidence="2">Multi-pass membrane protein</topology>
    </subcellularLocation>
</comment>
<dbReference type="PROSITE" id="PS50110">
    <property type="entry name" value="RESPONSE_REGULATORY"/>
    <property type="match status" value="1"/>
</dbReference>
<keyword evidence="6 15" id="KW-0812">Transmembrane</keyword>
<evidence type="ECO:0000256" key="3">
    <source>
        <dbReference type="ARBA" id="ARBA00012438"/>
    </source>
</evidence>
<evidence type="ECO:0000256" key="13">
    <source>
        <dbReference type="PROSITE-ProRule" id="PRU00169"/>
    </source>
</evidence>
<dbReference type="CDD" id="cd16922">
    <property type="entry name" value="HATPase_EvgS-ArcB-TorS-like"/>
    <property type="match status" value="1"/>
</dbReference>
<feature type="domain" description="Histidine kinase" evidence="16">
    <location>
        <begin position="251"/>
        <end position="474"/>
    </location>
</feature>
<evidence type="ECO:0000256" key="11">
    <source>
        <dbReference type="ARBA" id="ARBA00023136"/>
    </source>
</evidence>
<dbReference type="EMBL" id="JAGQDG010000004">
    <property type="protein sequence ID" value="MBQ0936166.1"/>
    <property type="molecule type" value="Genomic_DNA"/>
</dbReference>
<dbReference type="Pfam" id="PF01627">
    <property type="entry name" value="Hpt"/>
    <property type="match status" value="1"/>
</dbReference>
<evidence type="ECO:0000256" key="4">
    <source>
        <dbReference type="ARBA" id="ARBA00022475"/>
    </source>
</evidence>
<dbReference type="SUPFAM" id="SSF47226">
    <property type="entry name" value="Histidine-containing phosphotransfer domain, HPT domain"/>
    <property type="match status" value="1"/>
</dbReference>
<evidence type="ECO:0000256" key="10">
    <source>
        <dbReference type="ARBA" id="ARBA00023012"/>
    </source>
</evidence>
<dbReference type="PROSITE" id="PS50894">
    <property type="entry name" value="HPT"/>
    <property type="match status" value="1"/>
</dbReference>
<keyword evidence="9 15" id="KW-1133">Transmembrane helix</keyword>
<dbReference type="Proteomes" id="UP000672097">
    <property type="component" value="Unassembled WGS sequence"/>
</dbReference>
<evidence type="ECO:0000256" key="12">
    <source>
        <dbReference type="PROSITE-ProRule" id="PRU00110"/>
    </source>
</evidence>
<organism evidence="19 20">
    <name type="scientific">Ideonella paludis</name>
    <dbReference type="NCBI Taxonomy" id="1233411"/>
    <lineage>
        <taxon>Bacteria</taxon>
        <taxon>Pseudomonadati</taxon>
        <taxon>Pseudomonadota</taxon>
        <taxon>Betaproteobacteria</taxon>
        <taxon>Burkholderiales</taxon>
        <taxon>Sphaerotilaceae</taxon>
        <taxon>Ideonella</taxon>
    </lineage>
</organism>
<dbReference type="InterPro" id="IPR004358">
    <property type="entry name" value="Sig_transdc_His_kin-like_C"/>
</dbReference>
<name>A0ABS5DYD5_9BURK</name>
<feature type="region of interest" description="Disordered" evidence="14">
    <location>
        <begin position="614"/>
        <end position="672"/>
    </location>
</feature>
<feature type="transmembrane region" description="Helical" evidence="15">
    <location>
        <begin position="189"/>
        <end position="211"/>
    </location>
</feature>
<dbReference type="SMART" id="SM00388">
    <property type="entry name" value="HisKA"/>
    <property type="match status" value="1"/>
</dbReference>
<dbReference type="SUPFAM" id="SSF47384">
    <property type="entry name" value="Homodimeric domain of signal transducing histidine kinase"/>
    <property type="match status" value="1"/>
</dbReference>
<dbReference type="InterPro" id="IPR036097">
    <property type="entry name" value="HisK_dim/P_sf"/>
</dbReference>
<evidence type="ECO:0000313" key="20">
    <source>
        <dbReference type="Proteomes" id="UP000672097"/>
    </source>
</evidence>
<accession>A0ABS5DYD5</accession>
<dbReference type="Pfam" id="PF02518">
    <property type="entry name" value="HATPase_c"/>
    <property type="match status" value="1"/>
</dbReference>
<feature type="domain" description="Response regulatory" evidence="17">
    <location>
        <begin position="496"/>
        <end position="613"/>
    </location>
</feature>
<keyword evidence="7" id="KW-0547">Nucleotide-binding</keyword>
<keyword evidence="11 15" id="KW-0472">Membrane</keyword>
<feature type="domain" description="HPt" evidence="18">
    <location>
        <begin position="691"/>
        <end position="781"/>
    </location>
</feature>
<evidence type="ECO:0000256" key="6">
    <source>
        <dbReference type="ARBA" id="ARBA00022692"/>
    </source>
</evidence>
<evidence type="ECO:0000313" key="19">
    <source>
        <dbReference type="EMBL" id="MBQ0936166.1"/>
    </source>
</evidence>
<dbReference type="EC" id="2.7.13.3" evidence="3"/>
<dbReference type="CDD" id="cd17546">
    <property type="entry name" value="REC_hyHK_CKI1_RcsC-like"/>
    <property type="match status" value="1"/>
</dbReference>
<evidence type="ECO:0000256" key="9">
    <source>
        <dbReference type="ARBA" id="ARBA00022989"/>
    </source>
</evidence>
<protein>
    <recommendedName>
        <fullName evidence="3">histidine kinase</fullName>
        <ecNumber evidence="3">2.7.13.3</ecNumber>
    </recommendedName>
</protein>
<dbReference type="InterPro" id="IPR036890">
    <property type="entry name" value="HATPase_C_sf"/>
</dbReference>
<dbReference type="InterPro" id="IPR001789">
    <property type="entry name" value="Sig_transdc_resp-reg_receiver"/>
</dbReference>
<feature type="modified residue" description="Phosphohistidine" evidence="12">
    <location>
        <position position="730"/>
    </location>
</feature>
<dbReference type="Pfam" id="PF00512">
    <property type="entry name" value="HisKA"/>
    <property type="match status" value="1"/>
</dbReference>
<proteinExistence type="predicted"/>
<feature type="transmembrane region" description="Helical" evidence="15">
    <location>
        <begin position="20"/>
        <end position="37"/>
    </location>
</feature>
<evidence type="ECO:0000256" key="1">
    <source>
        <dbReference type="ARBA" id="ARBA00000085"/>
    </source>
</evidence>
<feature type="compositionally biased region" description="Pro residues" evidence="14">
    <location>
        <begin position="630"/>
        <end position="664"/>
    </location>
</feature>
<reference evidence="19 20" key="1">
    <citation type="submission" date="2021-04" db="EMBL/GenBank/DDBJ databases">
        <title>The genome sequence of type strain Ideonella paludis KCTC 32238.</title>
        <authorList>
            <person name="Liu Y."/>
        </authorList>
    </citation>
    <scope>NUCLEOTIDE SEQUENCE [LARGE SCALE GENOMIC DNA]</scope>
    <source>
        <strain evidence="19 20">KCTC 32238</strain>
    </source>
</reference>
<keyword evidence="20" id="KW-1185">Reference proteome</keyword>
<dbReference type="Pfam" id="PF00072">
    <property type="entry name" value="Response_reg"/>
    <property type="match status" value="1"/>
</dbReference>
<comment type="caution">
    <text evidence="19">The sequence shown here is derived from an EMBL/GenBank/DDBJ whole genome shotgun (WGS) entry which is preliminary data.</text>
</comment>
<evidence type="ECO:0000259" key="16">
    <source>
        <dbReference type="PROSITE" id="PS50109"/>
    </source>
</evidence>
<evidence type="ECO:0000256" key="2">
    <source>
        <dbReference type="ARBA" id="ARBA00004651"/>
    </source>
</evidence>
<gene>
    <name evidence="19" type="ORF">KAK11_12575</name>
</gene>
<sequence length="785" mass="85738">MKPAKPGRWRWSPTPSGRFTLLIGVVLIGAFAAVAWVQSRQFSLLHGTQQLTDDNVVWAFQQLETESLLLNEALRDATEAPPQLSQTALLERYEIFVSRVKMIAPATSQHIIAPTTQHTATYAQLEDFIATWDPVLGEDTVGMVPVASLKAMRRALHELREPLHRLTQLATRLNSERHALRNGAIREQIHLGIGLTIFLSLAMLAFAIIVVRQLRAAEQRGRELEALAQGLREASEAADGANRAKSAFLANMSHELRTPFNGLLGMLALLDDTPLNGEQSRFVHTAREAAEHLLAVLNDILDISRLEAGRMTLQSEVMDLHRLLSDVETVMAPSAQSKGLMLNLSLDPKLPKWVRGDPTRIKQILFNLLSNAIKFTDQGQVSLEALQEAPGDEHSPARISLTVKDSGIGMDEVTQQRLFQRFSQGDHSISRKYGGTGLGLEISRSLARLMHGDITVTSSPQAGSAFRLVLPLSLSESSAASAPVMPLAWSTLPALDILVAEDHETNRMYVGTLLTRLGHSVRFALNGEQALREAERRLPDLILMDIHMPGMDGLQATRALRARPQPLGRVPIIALTADTHPDTREQVRLVGMNDFLSKPFRWPELEAALRRLPGLRPLSPPGQQPLATTLPPPALAPRPDAVPPAPAAPSTPAPSQPAERPAPPRSARLPPGAMRQHLQADTLLELCALLKVEGLRPLLKSFFEDDNASYARLCEAVRQGRVSEVPGLAHQIKGAAQLLGLALVAQHAKALELAAKAGEPLPDTQALEEAWATSEQLCRAMGFLP</sequence>
<keyword evidence="5 13" id="KW-0597">Phosphoprotein</keyword>
<dbReference type="Gene3D" id="1.20.120.160">
    <property type="entry name" value="HPT domain"/>
    <property type="match status" value="1"/>
</dbReference>
<dbReference type="CDD" id="cd00082">
    <property type="entry name" value="HisKA"/>
    <property type="match status" value="1"/>
</dbReference>
<dbReference type="SMART" id="SM00387">
    <property type="entry name" value="HATPase_c"/>
    <property type="match status" value="1"/>
</dbReference>
<dbReference type="InterPro" id="IPR003594">
    <property type="entry name" value="HATPase_dom"/>
</dbReference>
<dbReference type="PRINTS" id="PR00344">
    <property type="entry name" value="BCTRLSENSOR"/>
</dbReference>
<evidence type="ECO:0000259" key="18">
    <source>
        <dbReference type="PROSITE" id="PS50894"/>
    </source>
</evidence>
<keyword evidence="10" id="KW-0902">Two-component regulatory system</keyword>
<dbReference type="Gene3D" id="3.30.565.10">
    <property type="entry name" value="Histidine kinase-like ATPase, C-terminal domain"/>
    <property type="match status" value="1"/>
</dbReference>
<dbReference type="InterPro" id="IPR003661">
    <property type="entry name" value="HisK_dim/P_dom"/>
</dbReference>
<dbReference type="InterPro" id="IPR036641">
    <property type="entry name" value="HPT_dom_sf"/>
</dbReference>